<dbReference type="InterPro" id="IPR045151">
    <property type="entry name" value="DCAF8"/>
</dbReference>
<reference evidence="5" key="1">
    <citation type="submission" date="2014-09" db="EMBL/GenBank/DDBJ databases">
        <authorList>
            <person name="Magalhaes I.L.F."/>
            <person name="Oliveira U."/>
            <person name="Santos F.R."/>
            <person name="Vidigal T.H.D.A."/>
            <person name="Brescovit A.D."/>
            <person name="Santos A.J."/>
        </authorList>
    </citation>
    <scope>NUCLEOTIDE SEQUENCE</scope>
    <source>
        <tissue evidence="5">Shoot tissue taken approximately 20 cm above the soil surface</tissue>
    </source>
</reference>
<feature type="repeat" description="WD" evidence="3">
    <location>
        <begin position="1"/>
        <end position="33"/>
    </location>
</feature>
<dbReference type="PANTHER" id="PTHR15574:SF38">
    <property type="entry name" value="OS06G0724500 PROTEIN"/>
    <property type="match status" value="1"/>
</dbReference>
<organism evidence="5">
    <name type="scientific">Arundo donax</name>
    <name type="common">Giant reed</name>
    <name type="synonym">Donax arundinaceus</name>
    <dbReference type="NCBI Taxonomy" id="35708"/>
    <lineage>
        <taxon>Eukaryota</taxon>
        <taxon>Viridiplantae</taxon>
        <taxon>Streptophyta</taxon>
        <taxon>Embryophyta</taxon>
        <taxon>Tracheophyta</taxon>
        <taxon>Spermatophyta</taxon>
        <taxon>Magnoliopsida</taxon>
        <taxon>Liliopsida</taxon>
        <taxon>Poales</taxon>
        <taxon>Poaceae</taxon>
        <taxon>PACMAD clade</taxon>
        <taxon>Arundinoideae</taxon>
        <taxon>Arundineae</taxon>
        <taxon>Arundo</taxon>
    </lineage>
</organism>
<accession>A0A0A9G3B8</accession>
<evidence type="ECO:0000256" key="2">
    <source>
        <dbReference type="ARBA" id="ARBA00022737"/>
    </source>
</evidence>
<evidence type="ECO:0000256" key="1">
    <source>
        <dbReference type="ARBA" id="ARBA00022574"/>
    </source>
</evidence>
<dbReference type="AlphaFoldDB" id="A0A0A9G3B8"/>
<dbReference type="InterPro" id="IPR001680">
    <property type="entry name" value="WD40_rpt"/>
</dbReference>
<reference evidence="5" key="2">
    <citation type="journal article" date="2015" name="Data Brief">
        <title>Shoot transcriptome of the giant reed, Arundo donax.</title>
        <authorList>
            <person name="Barrero R.A."/>
            <person name="Guerrero F.D."/>
            <person name="Moolhuijzen P."/>
            <person name="Goolsby J.A."/>
            <person name="Tidwell J."/>
            <person name="Bellgard S.E."/>
            <person name="Bellgard M.I."/>
        </authorList>
    </citation>
    <scope>NUCLEOTIDE SEQUENCE</scope>
    <source>
        <tissue evidence="5">Shoot tissue taken approximately 20 cm above the soil surface</tissue>
    </source>
</reference>
<dbReference type="GO" id="GO:0005737">
    <property type="term" value="C:cytoplasm"/>
    <property type="evidence" value="ECO:0007669"/>
    <property type="project" value="TreeGrafter"/>
</dbReference>
<keyword evidence="2" id="KW-0677">Repeat</keyword>
<dbReference type="PANTHER" id="PTHR15574">
    <property type="entry name" value="WD REPEAT DOMAIN-CONTAINING FAMILY"/>
    <property type="match status" value="1"/>
</dbReference>
<dbReference type="EMBL" id="GBRH01178321">
    <property type="protein sequence ID" value="JAE19575.1"/>
    <property type="molecule type" value="Transcribed_RNA"/>
</dbReference>
<evidence type="ECO:0000256" key="3">
    <source>
        <dbReference type="PROSITE-ProRule" id="PRU00221"/>
    </source>
</evidence>
<sequence>MKGDKRIVNCVEQHPSGIVVASSGIENDIKIWEPGESENPSVSHIDEAETEMWHSSSSDSDAFFYYNDYDYMMDSVDIDLYDEEDDDTSEDSSEEEEDGDNCAKDMSDDDDKSAIDMSDDGDNSANDLCDG</sequence>
<name>A0A0A9G3B8_ARUDO</name>
<proteinExistence type="predicted"/>
<feature type="compositionally biased region" description="Acidic residues" evidence="4">
    <location>
        <begin position="107"/>
        <end position="122"/>
    </location>
</feature>
<evidence type="ECO:0000256" key="4">
    <source>
        <dbReference type="SAM" id="MobiDB-lite"/>
    </source>
</evidence>
<keyword evidence="1 3" id="KW-0853">WD repeat</keyword>
<protein>
    <submittedName>
        <fullName evidence="5">Uncharacterized protein</fullName>
    </submittedName>
</protein>
<dbReference type="PROSITE" id="PS50082">
    <property type="entry name" value="WD_REPEATS_2"/>
    <property type="match status" value="1"/>
</dbReference>
<feature type="compositionally biased region" description="Acidic residues" evidence="4">
    <location>
        <begin position="77"/>
        <end position="100"/>
    </location>
</feature>
<feature type="region of interest" description="Disordered" evidence="4">
    <location>
        <begin position="77"/>
        <end position="131"/>
    </location>
</feature>
<dbReference type="GO" id="GO:0080008">
    <property type="term" value="C:Cul4-RING E3 ubiquitin ligase complex"/>
    <property type="evidence" value="ECO:0007669"/>
    <property type="project" value="TreeGrafter"/>
</dbReference>
<evidence type="ECO:0000313" key="5">
    <source>
        <dbReference type="EMBL" id="JAE19575.1"/>
    </source>
</evidence>